<feature type="domain" description="R13L1/DRL21-like LRR repeat region" evidence="5">
    <location>
        <begin position="572"/>
        <end position="696"/>
    </location>
</feature>
<dbReference type="SUPFAM" id="SSF52540">
    <property type="entry name" value="P-loop containing nucleoside triphosphate hydrolases"/>
    <property type="match status" value="1"/>
</dbReference>
<feature type="compositionally biased region" description="Polar residues" evidence="2">
    <location>
        <begin position="15"/>
        <end position="25"/>
    </location>
</feature>
<accession>A0A9R0QHX5</accession>
<gene>
    <name evidence="6" type="ORF">TRITD_1Bv1G000080</name>
</gene>
<dbReference type="Pfam" id="PF00931">
    <property type="entry name" value="NB-ARC"/>
    <property type="match status" value="1"/>
</dbReference>
<dbReference type="InterPro" id="IPR002182">
    <property type="entry name" value="NB-ARC"/>
</dbReference>
<dbReference type="PANTHER" id="PTHR23155">
    <property type="entry name" value="DISEASE RESISTANCE PROTEIN RP"/>
    <property type="match status" value="1"/>
</dbReference>
<dbReference type="Gene3D" id="3.80.10.10">
    <property type="entry name" value="Ribonuclease Inhibitor"/>
    <property type="match status" value="1"/>
</dbReference>
<evidence type="ECO:0000259" key="4">
    <source>
        <dbReference type="Pfam" id="PF23559"/>
    </source>
</evidence>
<dbReference type="InterPro" id="IPR032675">
    <property type="entry name" value="LRR_dom_sf"/>
</dbReference>
<dbReference type="InterPro" id="IPR027417">
    <property type="entry name" value="P-loop_NTPase"/>
</dbReference>
<dbReference type="Pfam" id="PF25019">
    <property type="entry name" value="LRR_R13L1-DRL21"/>
    <property type="match status" value="1"/>
</dbReference>
<evidence type="ECO:0008006" key="8">
    <source>
        <dbReference type="Google" id="ProtNLM"/>
    </source>
</evidence>
<feature type="domain" description="Disease resistance protein winged helix" evidence="4">
    <location>
        <begin position="302"/>
        <end position="375"/>
    </location>
</feature>
<dbReference type="Pfam" id="PF23559">
    <property type="entry name" value="WHD_DRP"/>
    <property type="match status" value="1"/>
</dbReference>
<dbReference type="PANTHER" id="PTHR23155:SF1058">
    <property type="entry name" value="OS11G0668100 PROTEIN"/>
    <property type="match status" value="1"/>
</dbReference>
<dbReference type="Gramene" id="TRITD1Bv1G000080.2">
    <property type="protein sequence ID" value="TRITD1Bv1G000080.2"/>
    <property type="gene ID" value="TRITD1Bv1G000080"/>
</dbReference>
<evidence type="ECO:0000313" key="6">
    <source>
        <dbReference type="EMBL" id="VAH11897.1"/>
    </source>
</evidence>
<dbReference type="Gene3D" id="1.10.10.10">
    <property type="entry name" value="Winged helix-like DNA-binding domain superfamily/Winged helix DNA-binding domain"/>
    <property type="match status" value="1"/>
</dbReference>
<protein>
    <recommendedName>
        <fullName evidence="8">NB-ARC domain-containing protein</fullName>
    </recommendedName>
</protein>
<evidence type="ECO:0000259" key="5">
    <source>
        <dbReference type="Pfam" id="PF25019"/>
    </source>
</evidence>
<dbReference type="AlphaFoldDB" id="A0A9R0QHX5"/>
<evidence type="ECO:0000256" key="2">
    <source>
        <dbReference type="SAM" id="MobiDB-lite"/>
    </source>
</evidence>
<dbReference type="Proteomes" id="UP000324705">
    <property type="component" value="Chromosome 1B"/>
</dbReference>
<keyword evidence="1" id="KW-0611">Plant defense</keyword>
<evidence type="ECO:0000259" key="3">
    <source>
        <dbReference type="Pfam" id="PF00931"/>
    </source>
</evidence>
<feature type="region of interest" description="Disordered" evidence="2">
    <location>
        <begin position="1"/>
        <end position="31"/>
    </location>
</feature>
<keyword evidence="7" id="KW-1185">Reference proteome</keyword>
<dbReference type="EMBL" id="LT934112">
    <property type="protein sequence ID" value="VAH11897.1"/>
    <property type="molecule type" value="Genomic_DNA"/>
</dbReference>
<dbReference type="InterPro" id="IPR044974">
    <property type="entry name" value="Disease_R_plants"/>
</dbReference>
<dbReference type="PRINTS" id="PR00364">
    <property type="entry name" value="DISEASERSIST"/>
</dbReference>
<dbReference type="SUPFAM" id="SSF52058">
    <property type="entry name" value="L domain-like"/>
    <property type="match status" value="1"/>
</dbReference>
<name>A0A9R0QHX5_TRITD</name>
<sequence length="770" mass="88325">MVSEVKKSSLLGAGSKNTLSDTANKNRSKIRTASKRKVFGREALREDIMAKLRETPPSSSTRPCYSVIGIYGIAGSGKTTFARYTRDYIEEECKEEELFDTIMCIHMSETFSVDDIFHDMLRDITKDRHSNISDHEELEEKLKKSLSGKRFFLILDDIWVKTRNDPQLEELISPLNVGMKGSKILVTARTKVAARTLCTDEPIRMPDLDEDGYLLMFMHYALGGTNVVEEEFVPVAGVIAKKLHRSPIAAVTVAGQLRAHPDILFWKNTANLDLLNDTMGSLFWSYQQLNPDIKRCLEYCHIFPRRSMLTRAELIHLWIAQGFLKTSCATEDMEDVAEGYVQELVSCSFLQLEKGSIDDFLKTDQFRIHDLMHDLLDKITGRDYFIIENAESDTGEGWKGVVPRDVRHLVVQNYDGELIIKKILGLECLRTLIIYRVQRSRPVEVKFFENICKRLPKLRVLAVELSLEYDPLEQPIKFSISESISHLKHLRYLALTTNLRCTVYLPWALTKLHHIQLLDFHGEPWEFALPGLINLRHVFCSRYVKFRNIGSLISLRTIPGFTVRNEKGCGVNQLRDLNKLSGSLHIYGLENVKSMEEALEANLAAKERLTKLTLSWDGDDGTRCSPEVEADVLEGMCPPAGLETLFIERYNGTRYPYWNGTPKDLQNLLFLECGQLGCFPGLEAFRHLRLLCLVHCDWYTLPGNIAHLTSLKELYIRCCHYIRSLPTLPQSLEEFVLLFCNDEFLESCRTVGHPNWQKIEHIPKKRFHIL</sequence>
<dbReference type="GO" id="GO:0043531">
    <property type="term" value="F:ADP binding"/>
    <property type="evidence" value="ECO:0007669"/>
    <property type="project" value="InterPro"/>
</dbReference>
<dbReference type="InterPro" id="IPR036388">
    <property type="entry name" value="WH-like_DNA-bd_sf"/>
</dbReference>
<proteinExistence type="predicted"/>
<feature type="domain" description="NB-ARC" evidence="3">
    <location>
        <begin position="62"/>
        <end position="220"/>
    </location>
</feature>
<dbReference type="GO" id="GO:0098542">
    <property type="term" value="P:defense response to other organism"/>
    <property type="evidence" value="ECO:0007669"/>
    <property type="project" value="TreeGrafter"/>
</dbReference>
<reference evidence="6 7" key="1">
    <citation type="submission" date="2017-09" db="EMBL/GenBank/DDBJ databases">
        <authorList>
            <consortium name="International Durum Wheat Genome Sequencing Consortium (IDWGSC)"/>
            <person name="Milanesi L."/>
        </authorList>
    </citation>
    <scope>NUCLEOTIDE SEQUENCE [LARGE SCALE GENOMIC DNA]</scope>
    <source>
        <strain evidence="7">cv. Svevo</strain>
    </source>
</reference>
<dbReference type="InterPro" id="IPR056789">
    <property type="entry name" value="LRR_R13L1-DRL21"/>
</dbReference>
<organism evidence="6 7">
    <name type="scientific">Triticum turgidum subsp. durum</name>
    <name type="common">Durum wheat</name>
    <name type="synonym">Triticum durum</name>
    <dbReference type="NCBI Taxonomy" id="4567"/>
    <lineage>
        <taxon>Eukaryota</taxon>
        <taxon>Viridiplantae</taxon>
        <taxon>Streptophyta</taxon>
        <taxon>Embryophyta</taxon>
        <taxon>Tracheophyta</taxon>
        <taxon>Spermatophyta</taxon>
        <taxon>Magnoliopsida</taxon>
        <taxon>Liliopsida</taxon>
        <taxon>Poales</taxon>
        <taxon>Poaceae</taxon>
        <taxon>BOP clade</taxon>
        <taxon>Pooideae</taxon>
        <taxon>Triticodae</taxon>
        <taxon>Triticeae</taxon>
        <taxon>Triticinae</taxon>
        <taxon>Triticum</taxon>
    </lineage>
</organism>
<evidence type="ECO:0000256" key="1">
    <source>
        <dbReference type="ARBA" id="ARBA00022821"/>
    </source>
</evidence>
<dbReference type="Gene3D" id="3.40.50.300">
    <property type="entry name" value="P-loop containing nucleotide triphosphate hydrolases"/>
    <property type="match status" value="1"/>
</dbReference>
<dbReference type="InterPro" id="IPR058922">
    <property type="entry name" value="WHD_DRP"/>
</dbReference>
<evidence type="ECO:0000313" key="7">
    <source>
        <dbReference type="Proteomes" id="UP000324705"/>
    </source>
</evidence>